<dbReference type="InterPro" id="IPR047324">
    <property type="entry name" value="LbH_gamma_CA-like"/>
</dbReference>
<dbReference type="PANTHER" id="PTHR13061">
    <property type="entry name" value="DYNACTIN SUBUNIT P25"/>
    <property type="match status" value="1"/>
</dbReference>
<protein>
    <submittedName>
        <fullName evidence="1">Isoleucine patch superfamily enzyme, carbonic anhydrase/acetyltransferase</fullName>
    </submittedName>
</protein>
<dbReference type="InterPro" id="IPR050484">
    <property type="entry name" value="Transf_Hexapept/Carb_Anhydrase"/>
</dbReference>
<evidence type="ECO:0000313" key="2">
    <source>
        <dbReference type="Proteomes" id="UP000010797"/>
    </source>
</evidence>
<dbReference type="SUPFAM" id="SSF51161">
    <property type="entry name" value="Trimeric LpxA-like enzymes"/>
    <property type="match status" value="1"/>
</dbReference>
<dbReference type="PANTHER" id="PTHR13061:SF29">
    <property type="entry name" value="GAMMA CARBONIC ANHYDRASE-LIKE 1, MITOCHONDRIAL-RELATED"/>
    <property type="match status" value="1"/>
</dbReference>
<dbReference type="OrthoDB" id="9803036at2"/>
<proteinExistence type="predicted"/>
<dbReference type="RefSeq" id="WP_015261577.1">
    <property type="nucleotide sequence ID" value="NC_019903.1"/>
</dbReference>
<dbReference type="STRING" id="871963.Desdi_1064"/>
<dbReference type="KEGG" id="ddl:Desdi_1064"/>
<dbReference type="HOGENOM" id="CLU_064827_4_1_9"/>
<organism evidence="1 2">
    <name type="scientific">Desulfitobacterium dichloroeliminans (strain LMG P-21439 / DCA1)</name>
    <dbReference type="NCBI Taxonomy" id="871963"/>
    <lineage>
        <taxon>Bacteria</taxon>
        <taxon>Bacillati</taxon>
        <taxon>Bacillota</taxon>
        <taxon>Clostridia</taxon>
        <taxon>Eubacteriales</taxon>
        <taxon>Desulfitobacteriaceae</taxon>
        <taxon>Desulfitobacterium</taxon>
    </lineage>
</organism>
<keyword evidence="2" id="KW-1185">Reference proteome</keyword>
<dbReference type="GO" id="GO:0016740">
    <property type="term" value="F:transferase activity"/>
    <property type="evidence" value="ECO:0007669"/>
    <property type="project" value="UniProtKB-KW"/>
</dbReference>
<dbReference type="CDD" id="cd04645">
    <property type="entry name" value="LbH_gamma_CA_like"/>
    <property type="match status" value="1"/>
</dbReference>
<dbReference type="Gene3D" id="2.160.10.10">
    <property type="entry name" value="Hexapeptide repeat proteins"/>
    <property type="match status" value="1"/>
</dbReference>
<dbReference type="InterPro" id="IPR001451">
    <property type="entry name" value="Hexapep"/>
</dbReference>
<dbReference type="EMBL" id="CP003344">
    <property type="protein sequence ID" value="AGA68581.1"/>
    <property type="molecule type" value="Genomic_DNA"/>
</dbReference>
<sequence>MLYSFKDKKPQLGKNSFIADGAKVIGDVQIGDESSIWYNSVLRGDLASITIGNRTNIQDLSIVHVDSGHPAVIEDDVTVGHSVTLHGCTIKKGSMIGMSSIILNGAVIAEYSLVGAGSLITENKHFPPGVLIMGSPAKVVRELTKEEIQSLQGAANRYVEKSYEHRENVILPTP</sequence>
<dbReference type="Proteomes" id="UP000010797">
    <property type="component" value="Chromosome"/>
</dbReference>
<gene>
    <name evidence="1" type="ordered locus">Desdi_1064</name>
</gene>
<evidence type="ECO:0000313" key="1">
    <source>
        <dbReference type="EMBL" id="AGA68581.1"/>
    </source>
</evidence>
<dbReference type="AlphaFoldDB" id="L0F7G4"/>
<keyword evidence="1" id="KW-0808">Transferase</keyword>
<reference evidence="2" key="1">
    <citation type="submission" date="2012-02" db="EMBL/GenBank/DDBJ databases">
        <title>Complete sequence of Desulfitobacterium dichloroeliminans LMG P-21439.</title>
        <authorList>
            <person name="Lucas S."/>
            <person name="Han J."/>
            <person name="Lapidus A."/>
            <person name="Cheng J.-F."/>
            <person name="Goodwin L."/>
            <person name="Pitluck S."/>
            <person name="Peters L."/>
            <person name="Ovchinnikova G."/>
            <person name="Teshima H."/>
            <person name="Detter J.C."/>
            <person name="Han C."/>
            <person name="Tapia R."/>
            <person name="Land M."/>
            <person name="Hauser L."/>
            <person name="Kyrpides N."/>
            <person name="Ivanova N."/>
            <person name="Pagani I."/>
            <person name="Kruse T."/>
            <person name="de Vos W.M."/>
            <person name="Boon N."/>
            <person name="Smidt H."/>
            <person name="Woyke T."/>
        </authorList>
    </citation>
    <scope>NUCLEOTIDE SEQUENCE [LARGE SCALE GENOMIC DNA]</scope>
    <source>
        <strain evidence="2">LMG P-21439 / DCA1</strain>
    </source>
</reference>
<dbReference type="eggNOG" id="COG0663">
    <property type="taxonomic scope" value="Bacteria"/>
</dbReference>
<accession>L0F7G4</accession>
<name>L0F7G4_DESDL</name>
<dbReference type="InterPro" id="IPR011004">
    <property type="entry name" value="Trimer_LpxA-like_sf"/>
</dbReference>
<dbReference type="Pfam" id="PF00132">
    <property type="entry name" value="Hexapep"/>
    <property type="match status" value="1"/>
</dbReference>